<accession>A0A438G4U7</accession>
<protein>
    <recommendedName>
        <fullName evidence="4">RNase H type-1 domain-containing protein</fullName>
    </recommendedName>
</protein>
<dbReference type="EMBL" id="QGNW01000597">
    <property type="protein sequence ID" value="RVW67218.1"/>
    <property type="molecule type" value="Genomic_DNA"/>
</dbReference>
<dbReference type="Proteomes" id="UP000288805">
    <property type="component" value="Unassembled WGS sequence"/>
</dbReference>
<evidence type="ECO:0000313" key="2">
    <source>
        <dbReference type="EMBL" id="RVW67218.1"/>
    </source>
</evidence>
<proteinExistence type="predicted"/>
<feature type="compositionally biased region" description="Polar residues" evidence="1">
    <location>
        <begin position="63"/>
        <end position="73"/>
    </location>
</feature>
<sequence>MVDFASRWSLTIIRSGVGLLLHPQQENIWSKPSGWDSLPNNEAEYEAILSGLDLAWLYPSPSSGTPYNDSPSGRSKKSDELKMARRRLGRQAASLPIKEAILLPIYVQPTLPSQKPPLATPLRKPSRRQEWTNDIIIPPDRHSARGSQAGTQDPGASRPFH</sequence>
<name>A0A438G4U7_VITVI</name>
<evidence type="ECO:0000313" key="3">
    <source>
        <dbReference type="Proteomes" id="UP000288805"/>
    </source>
</evidence>
<evidence type="ECO:0000256" key="1">
    <source>
        <dbReference type="SAM" id="MobiDB-lite"/>
    </source>
</evidence>
<reference evidence="2 3" key="1">
    <citation type="journal article" date="2018" name="PLoS Genet.">
        <title>Population sequencing reveals clonal diversity and ancestral inbreeding in the grapevine cultivar Chardonnay.</title>
        <authorList>
            <person name="Roach M.J."/>
            <person name="Johnson D.L."/>
            <person name="Bohlmann J."/>
            <person name="van Vuuren H.J."/>
            <person name="Jones S.J."/>
            <person name="Pretorius I.S."/>
            <person name="Schmidt S.A."/>
            <person name="Borneman A.R."/>
        </authorList>
    </citation>
    <scope>NUCLEOTIDE SEQUENCE [LARGE SCALE GENOMIC DNA]</scope>
    <source>
        <strain evidence="3">cv. Chardonnay</strain>
        <tissue evidence="2">Leaf</tissue>
    </source>
</reference>
<gene>
    <name evidence="2" type="ORF">CK203_063637</name>
</gene>
<organism evidence="2 3">
    <name type="scientific">Vitis vinifera</name>
    <name type="common">Grape</name>
    <dbReference type="NCBI Taxonomy" id="29760"/>
    <lineage>
        <taxon>Eukaryota</taxon>
        <taxon>Viridiplantae</taxon>
        <taxon>Streptophyta</taxon>
        <taxon>Embryophyta</taxon>
        <taxon>Tracheophyta</taxon>
        <taxon>Spermatophyta</taxon>
        <taxon>Magnoliopsida</taxon>
        <taxon>eudicotyledons</taxon>
        <taxon>Gunneridae</taxon>
        <taxon>Pentapetalae</taxon>
        <taxon>rosids</taxon>
        <taxon>Vitales</taxon>
        <taxon>Vitaceae</taxon>
        <taxon>Viteae</taxon>
        <taxon>Vitis</taxon>
    </lineage>
</organism>
<comment type="caution">
    <text evidence="2">The sequence shown here is derived from an EMBL/GenBank/DDBJ whole genome shotgun (WGS) entry which is preliminary data.</text>
</comment>
<feature type="region of interest" description="Disordered" evidence="1">
    <location>
        <begin position="63"/>
        <end position="90"/>
    </location>
</feature>
<evidence type="ECO:0008006" key="4">
    <source>
        <dbReference type="Google" id="ProtNLM"/>
    </source>
</evidence>
<dbReference type="AlphaFoldDB" id="A0A438G4U7"/>
<feature type="region of interest" description="Disordered" evidence="1">
    <location>
        <begin position="110"/>
        <end position="161"/>
    </location>
</feature>